<dbReference type="RefSeq" id="WP_378290021.1">
    <property type="nucleotide sequence ID" value="NZ_JBHSON010000106.1"/>
</dbReference>
<dbReference type="SUPFAM" id="SSF46785">
    <property type="entry name" value="Winged helix' DNA-binding domain"/>
    <property type="match status" value="1"/>
</dbReference>
<dbReference type="EMBL" id="JBHSON010000106">
    <property type="protein sequence ID" value="MFC5753221.1"/>
    <property type="molecule type" value="Genomic_DNA"/>
</dbReference>
<evidence type="ECO:0000256" key="4">
    <source>
        <dbReference type="SAM" id="MobiDB-lite"/>
    </source>
</evidence>
<gene>
    <name evidence="7" type="ORF">ACFPZN_47045</name>
</gene>
<dbReference type="Proteomes" id="UP001596074">
    <property type="component" value="Unassembled WGS sequence"/>
</dbReference>
<dbReference type="InterPro" id="IPR029016">
    <property type="entry name" value="GAF-like_dom_sf"/>
</dbReference>
<protein>
    <submittedName>
        <fullName evidence="7">IclR family transcriptional regulator</fullName>
    </submittedName>
</protein>
<dbReference type="InterPro" id="IPR050707">
    <property type="entry name" value="HTH_MetabolicPath_Reg"/>
</dbReference>
<dbReference type="PANTHER" id="PTHR30136">
    <property type="entry name" value="HELIX-TURN-HELIX TRANSCRIPTIONAL REGULATOR, ICLR FAMILY"/>
    <property type="match status" value="1"/>
</dbReference>
<proteinExistence type="predicted"/>
<dbReference type="Gene3D" id="3.30.450.40">
    <property type="match status" value="1"/>
</dbReference>
<feature type="region of interest" description="Disordered" evidence="4">
    <location>
        <begin position="1"/>
        <end position="37"/>
    </location>
</feature>
<keyword evidence="1" id="KW-0805">Transcription regulation</keyword>
<evidence type="ECO:0000256" key="2">
    <source>
        <dbReference type="ARBA" id="ARBA00023125"/>
    </source>
</evidence>
<keyword evidence="3" id="KW-0804">Transcription</keyword>
<dbReference type="PANTHER" id="PTHR30136:SF24">
    <property type="entry name" value="HTH-TYPE TRANSCRIPTIONAL REPRESSOR ALLR"/>
    <property type="match status" value="1"/>
</dbReference>
<dbReference type="Pfam" id="PF01614">
    <property type="entry name" value="IclR_C"/>
    <property type="match status" value="1"/>
</dbReference>
<dbReference type="PROSITE" id="PS51077">
    <property type="entry name" value="HTH_ICLR"/>
    <property type="match status" value="1"/>
</dbReference>
<dbReference type="SMART" id="SM00346">
    <property type="entry name" value="HTH_ICLR"/>
    <property type="match status" value="1"/>
</dbReference>
<dbReference type="InterPro" id="IPR014757">
    <property type="entry name" value="Tscrpt_reg_IclR_C"/>
</dbReference>
<dbReference type="InterPro" id="IPR036390">
    <property type="entry name" value="WH_DNA-bd_sf"/>
</dbReference>
<evidence type="ECO:0000259" key="6">
    <source>
        <dbReference type="PROSITE" id="PS51078"/>
    </source>
</evidence>
<sequence length="292" mass="31225">MCDRSTTPDISSEHTGGPVPQTERAAGKAQRRSGAESSRKMLHLLLAFNERRHTRTAADLARALDMPQSSVYRYLSVLRDTGMVEDVGAGEYRLTWLFVGLARAARAAGDTLESTARPVLDSIAAAGGETTLLIKRVGWNAMCIDRVESPHPVRLQFDPGQPMTLHRGSAARVLLASMPAADRDRYLASVTGLTPAERDQIESDVDTVARTGWVESFGEVDEGIWGASALIRRQGEPLAAIGVAGPLFRLQQADRMKIINLLVSGAAEIAAALERGPGSGAARGFSSHIADG</sequence>
<feature type="domain" description="HTH iclR-type" evidence="5">
    <location>
        <begin position="35"/>
        <end position="96"/>
    </location>
</feature>
<comment type="caution">
    <text evidence="7">The sequence shown here is derived from an EMBL/GenBank/DDBJ whole genome shotgun (WGS) entry which is preliminary data.</text>
</comment>
<keyword evidence="8" id="KW-1185">Reference proteome</keyword>
<evidence type="ECO:0000256" key="1">
    <source>
        <dbReference type="ARBA" id="ARBA00023015"/>
    </source>
</evidence>
<evidence type="ECO:0000256" key="3">
    <source>
        <dbReference type="ARBA" id="ARBA00023163"/>
    </source>
</evidence>
<feature type="domain" description="IclR-ED" evidence="6">
    <location>
        <begin position="100"/>
        <end position="275"/>
    </location>
</feature>
<name>A0ABW1AFA3_9ACTN</name>
<dbReference type="SUPFAM" id="SSF55781">
    <property type="entry name" value="GAF domain-like"/>
    <property type="match status" value="1"/>
</dbReference>
<dbReference type="InterPro" id="IPR005471">
    <property type="entry name" value="Tscrpt_reg_IclR_N"/>
</dbReference>
<evidence type="ECO:0000313" key="7">
    <source>
        <dbReference type="EMBL" id="MFC5753221.1"/>
    </source>
</evidence>
<dbReference type="CDD" id="cd00090">
    <property type="entry name" value="HTH_ARSR"/>
    <property type="match status" value="1"/>
</dbReference>
<reference evidence="8" key="1">
    <citation type="journal article" date="2019" name="Int. J. Syst. Evol. Microbiol.">
        <title>The Global Catalogue of Microorganisms (GCM) 10K type strain sequencing project: providing services to taxonomists for standard genome sequencing and annotation.</title>
        <authorList>
            <consortium name="The Broad Institute Genomics Platform"/>
            <consortium name="The Broad Institute Genome Sequencing Center for Infectious Disease"/>
            <person name="Wu L."/>
            <person name="Ma J."/>
        </authorList>
    </citation>
    <scope>NUCLEOTIDE SEQUENCE [LARGE SCALE GENOMIC DNA]</scope>
    <source>
        <strain evidence="8">KCTC 42087</strain>
    </source>
</reference>
<dbReference type="Gene3D" id="1.10.10.10">
    <property type="entry name" value="Winged helix-like DNA-binding domain superfamily/Winged helix DNA-binding domain"/>
    <property type="match status" value="1"/>
</dbReference>
<dbReference type="InterPro" id="IPR011991">
    <property type="entry name" value="ArsR-like_HTH"/>
</dbReference>
<dbReference type="PROSITE" id="PS51078">
    <property type="entry name" value="ICLR_ED"/>
    <property type="match status" value="1"/>
</dbReference>
<dbReference type="InterPro" id="IPR036388">
    <property type="entry name" value="WH-like_DNA-bd_sf"/>
</dbReference>
<evidence type="ECO:0000259" key="5">
    <source>
        <dbReference type="PROSITE" id="PS51077"/>
    </source>
</evidence>
<keyword evidence="2" id="KW-0238">DNA-binding</keyword>
<accession>A0ABW1AFA3</accession>
<feature type="compositionally biased region" description="Polar residues" evidence="4">
    <location>
        <begin position="1"/>
        <end position="14"/>
    </location>
</feature>
<organism evidence="7 8">
    <name type="scientific">Actinomadura rugatobispora</name>
    <dbReference type="NCBI Taxonomy" id="1994"/>
    <lineage>
        <taxon>Bacteria</taxon>
        <taxon>Bacillati</taxon>
        <taxon>Actinomycetota</taxon>
        <taxon>Actinomycetes</taxon>
        <taxon>Streptosporangiales</taxon>
        <taxon>Thermomonosporaceae</taxon>
        <taxon>Actinomadura</taxon>
    </lineage>
</organism>
<evidence type="ECO:0000313" key="8">
    <source>
        <dbReference type="Proteomes" id="UP001596074"/>
    </source>
</evidence>
<dbReference type="Pfam" id="PF09339">
    <property type="entry name" value="HTH_IclR"/>
    <property type="match status" value="1"/>
</dbReference>